<feature type="signal peptide" evidence="1">
    <location>
        <begin position="1"/>
        <end position="20"/>
    </location>
</feature>
<evidence type="ECO:0000313" key="2">
    <source>
        <dbReference type="EMBL" id="KAK7678550.1"/>
    </source>
</evidence>
<proteinExistence type="predicted"/>
<evidence type="ECO:0000313" key="3">
    <source>
        <dbReference type="Proteomes" id="UP001385951"/>
    </source>
</evidence>
<gene>
    <name evidence="2" type="ORF">QCA50_018422</name>
</gene>
<dbReference type="Proteomes" id="UP001385951">
    <property type="component" value="Unassembled WGS sequence"/>
</dbReference>
<accession>A0AAW0FPC9</accession>
<keyword evidence="1" id="KW-0732">Signal</keyword>
<dbReference type="EMBL" id="JASBNA010000070">
    <property type="protein sequence ID" value="KAK7678550.1"/>
    <property type="molecule type" value="Genomic_DNA"/>
</dbReference>
<reference evidence="2 3" key="1">
    <citation type="submission" date="2022-09" db="EMBL/GenBank/DDBJ databases">
        <authorList>
            <person name="Palmer J.M."/>
        </authorList>
    </citation>
    <scope>NUCLEOTIDE SEQUENCE [LARGE SCALE GENOMIC DNA]</scope>
    <source>
        <strain evidence="2 3">DSM 7382</strain>
    </source>
</reference>
<comment type="caution">
    <text evidence="2">The sequence shown here is derived from an EMBL/GenBank/DDBJ whole genome shotgun (WGS) entry which is preliminary data.</text>
</comment>
<protein>
    <submittedName>
        <fullName evidence="2">Uncharacterized protein</fullName>
    </submittedName>
</protein>
<feature type="chain" id="PRO_5043328913" evidence="1">
    <location>
        <begin position="21"/>
        <end position="150"/>
    </location>
</feature>
<keyword evidence="3" id="KW-1185">Reference proteome</keyword>
<organism evidence="2 3">
    <name type="scientific">Cerrena zonata</name>
    <dbReference type="NCBI Taxonomy" id="2478898"/>
    <lineage>
        <taxon>Eukaryota</taxon>
        <taxon>Fungi</taxon>
        <taxon>Dikarya</taxon>
        <taxon>Basidiomycota</taxon>
        <taxon>Agaricomycotina</taxon>
        <taxon>Agaricomycetes</taxon>
        <taxon>Polyporales</taxon>
        <taxon>Cerrenaceae</taxon>
        <taxon>Cerrena</taxon>
    </lineage>
</organism>
<sequence>MFSRNILVLFVAISAALVQATALDKRQAGDQQCNFDRLEIITDIVQAQKTTRVLATELQGDAFNTQNINAASDGLDKSQDAIFSIVTALVAGQKASPNDRELVADGLDDAVDALTKINSTDPAVVQNLSKIHDQLVAASDAGNRVLEDCK</sequence>
<name>A0AAW0FPC9_9APHY</name>
<dbReference type="AlphaFoldDB" id="A0AAW0FPC9"/>
<evidence type="ECO:0000256" key="1">
    <source>
        <dbReference type="SAM" id="SignalP"/>
    </source>
</evidence>